<feature type="transmembrane region" description="Helical" evidence="8">
    <location>
        <begin position="392"/>
        <end position="419"/>
    </location>
</feature>
<dbReference type="Proteomes" id="UP000284219">
    <property type="component" value="Unassembled WGS sequence"/>
</dbReference>
<evidence type="ECO:0000313" key="9">
    <source>
        <dbReference type="EMBL" id="RKD23955.1"/>
    </source>
</evidence>
<feature type="transmembrane region" description="Helical" evidence="8">
    <location>
        <begin position="351"/>
        <end position="371"/>
    </location>
</feature>
<dbReference type="OrthoDB" id="9761056at2"/>
<feature type="transmembrane region" description="Helical" evidence="8">
    <location>
        <begin position="516"/>
        <end position="534"/>
    </location>
</feature>
<reference evidence="9 10" key="1">
    <citation type="submission" date="2016-08" db="EMBL/GenBank/DDBJ databases">
        <title>Novel Firmicute Genomes.</title>
        <authorList>
            <person name="Poppleton D.I."/>
            <person name="Gribaldo S."/>
        </authorList>
    </citation>
    <scope>NUCLEOTIDE SEQUENCE [LARGE SCALE GENOMIC DNA]</scope>
    <source>
        <strain evidence="9 10">RAOx-1</strain>
    </source>
</reference>
<feature type="transmembrane region" description="Helical" evidence="8">
    <location>
        <begin position="192"/>
        <end position="211"/>
    </location>
</feature>
<evidence type="ECO:0000256" key="5">
    <source>
        <dbReference type="ARBA" id="ARBA00022692"/>
    </source>
</evidence>
<keyword evidence="5 8" id="KW-0812">Transmembrane</keyword>
<evidence type="ECO:0000313" key="10">
    <source>
        <dbReference type="Proteomes" id="UP000284219"/>
    </source>
</evidence>
<comment type="similarity">
    <text evidence="2 8">Belongs to the lactate permease family.</text>
</comment>
<comment type="function">
    <text evidence="8">Uptake of L-lactate across the membrane. Can also transport D-lactate and glycolate.</text>
</comment>
<comment type="subcellular location">
    <subcellularLocation>
        <location evidence="1 8">Cell membrane</location>
        <topology evidence="1 8">Multi-pass membrane protein</topology>
    </subcellularLocation>
</comment>
<feature type="transmembrane region" description="Helical" evidence="8">
    <location>
        <begin position="431"/>
        <end position="454"/>
    </location>
</feature>
<evidence type="ECO:0000256" key="7">
    <source>
        <dbReference type="ARBA" id="ARBA00023136"/>
    </source>
</evidence>
<dbReference type="PANTHER" id="PTHR30003">
    <property type="entry name" value="L-LACTATE PERMEASE"/>
    <property type="match status" value="1"/>
</dbReference>
<name>A0A419SIY8_9BACL</name>
<dbReference type="EMBL" id="MCHY01000008">
    <property type="protein sequence ID" value="RKD23955.1"/>
    <property type="molecule type" value="Genomic_DNA"/>
</dbReference>
<accession>A0A419SIY8</accession>
<gene>
    <name evidence="9" type="ORF">BEP19_05915</name>
</gene>
<dbReference type="PANTHER" id="PTHR30003:SF0">
    <property type="entry name" value="GLYCOLATE PERMEASE GLCA-RELATED"/>
    <property type="match status" value="1"/>
</dbReference>
<keyword evidence="6 8" id="KW-1133">Transmembrane helix</keyword>
<feature type="transmembrane region" description="Helical" evidence="8">
    <location>
        <begin position="15"/>
        <end position="32"/>
    </location>
</feature>
<dbReference type="RefSeq" id="WP_120189188.1">
    <property type="nucleotide sequence ID" value="NZ_MCHY01000008.1"/>
</dbReference>
<feature type="transmembrane region" description="Helical" evidence="8">
    <location>
        <begin position="166"/>
        <end position="186"/>
    </location>
</feature>
<evidence type="ECO:0000256" key="8">
    <source>
        <dbReference type="RuleBase" id="RU365092"/>
    </source>
</evidence>
<evidence type="ECO:0000256" key="6">
    <source>
        <dbReference type="ARBA" id="ARBA00022989"/>
    </source>
</evidence>
<proteinExistence type="inferred from homology"/>
<feature type="transmembrane region" description="Helical" evidence="8">
    <location>
        <begin position="223"/>
        <end position="246"/>
    </location>
</feature>
<feature type="transmembrane region" description="Helical" evidence="8">
    <location>
        <begin position="72"/>
        <end position="90"/>
    </location>
</feature>
<dbReference type="Pfam" id="PF02652">
    <property type="entry name" value="Lactate_perm"/>
    <property type="match status" value="1"/>
</dbReference>
<dbReference type="GO" id="GO:0005886">
    <property type="term" value="C:plasma membrane"/>
    <property type="evidence" value="ECO:0007669"/>
    <property type="project" value="UniProtKB-SubCell"/>
</dbReference>
<dbReference type="InterPro" id="IPR003804">
    <property type="entry name" value="Lactate_perm"/>
</dbReference>
<feature type="transmembrane region" description="Helical" evidence="8">
    <location>
        <begin position="292"/>
        <end position="312"/>
    </location>
</feature>
<sequence length="536" mass="56126">MGIDMTQVGLPELSMLTWLLAASPIALVLILMMGFKMSGARAGVIAWILAMGVTFFAFGGGIDVLANGSAKGLWTTIFVLCIIWGSMYMYNIVDLTGSFKVIAATFTRMTNGNQLLQILILGWAFPTFIQGVCGFGVPVAVATPLLIGLGFSPVKAVITTLLGHSWGVTFGSLGSSYSILISLSPVDPSGMAFWGSILIAFGGLIVGFCILHNYGGFKAFKEGFLAALFMGLVMSTTMIITCTFISPNVGCFVSGIVGLIAGSFILPKLPAYRPAPDAAPIEEDPEVKGKSFVTAFSAYIIMIGVVFTIYLIGPIKKYLDQFTVGLPFGETSTAYGYLEEAAAKFSALKVFTMPGTLIIISIVLAASFYKSKGLLPQGAMKEAWERTLKQSLGATATIIAMTMMAVLMTVSGMTTYLAYGIAVTTGELFPLLSPFIGVLGAFVTSSNTSANILFTGLQYEVASILSISAFIILAAQTTGAALANSFAPANAALGTGVAGIAGQEGEILKVTGVYNILQGILVGILTFVLIKLGLGI</sequence>
<protein>
    <recommendedName>
        <fullName evidence="8">L-lactate permease</fullName>
    </recommendedName>
</protein>
<organism evidence="9 10">
    <name type="scientific">Ammoniphilus oxalaticus</name>
    <dbReference type="NCBI Taxonomy" id="66863"/>
    <lineage>
        <taxon>Bacteria</taxon>
        <taxon>Bacillati</taxon>
        <taxon>Bacillota</taxon>
        <taxon>Bacilli</taxon>
        <taxon>Bacillales</taxon>
        <taxon>Paenibacillaceae</taxon>
        <taxon>Aneurinibacillus group</taxon>
        <taxon>Ammoniphilus</taxon>
    </lineage>
</organism>
<feature type="transmembrane region" description="Helical" evidence="8">
    <location>
        <begin position="44"/>
        <end position="66"/>
    </location>
</feature>
<dbReference type="GO" id="GO:0015295">
    <property type="term" value="F:solute:proton symporter activity"/>
    <property type="evidence" value="ECO:0007669"/>
    <property type="project" value="TreeGrafter"/>
</dbReference>
<evidence type="ECO:0000256" key="1">
    <source>
        <dbReference type="ARBA" id="ARBA00004651"/>
    </source>
</evidence>
<dbReference type="GO" id="GO:0015129">
    <property type="term" value="F:lactate transmembrane transporter activity"/>
    <property type="evidence" value="ECO:0007669"/>
    <property type="project" value="UniProtKB-UniRule"/>
</dbReference>
<feature type="transmembrane region" description="Helical" evidence="8">
    <location>
        <begin position="252"/>
        <end position="271"/>
    </location>
</feature>
<evidence type="ECO:0000256" key="2">
    <source>
        <dbReference type="ARBA" id="ARBA00010100"/>
    </source>
</evidence>
<comment type="caution">
    <text evidence="9">The sequence shown here is derived from an EMBL/GenBank/DDBJ whole genome shotgun (WGS) entry which is preliminary data.</text>
</comment>
<dbReference type="AlphaFoldDB" id="A0A419SIY8"/>
<feature type="transmembrane region" description="Helical" evidence="8">
    <location>
        <begin position="461"/>
        <end position="483"/>
    </location>
</feature>
<keyword evidence="7 8" id="KW-0472">Membrane</keyword>
<keyword evidence="3 8" id="KW-0813">Transport</keyword>
<keyword evidence="10" id="KW-1185">Reference proteome</keyword>
<evidence type="ECO:0000256" key="4">
    <source>
        <dbReference type="ARBA" id="ARBA00022475"/>
    </source>
</evidence>
<keyword evidence="4 8" id="KW-1003">Cell membrane</keyword>
<evidence type="ECO:0000256" key="3">
    <source>
        <dbReference type="ARBA" id="ARBA00022448"/>
    </source>
</evidence>